<dbReference type="Gene3D" id="3.40.190.10">
    <property type="entry name" value="Periplasmic binding protein-like II"/>
    <property type="match status" value="1"/>
</dbReference>
<dbReference type="SUPFAM" id="SSF53850">
    <property type="entry name" value="Periplasmic binding protein-like II"/>
    <property type="match status" value="1"/>
</dbReference>
<reference evidence="7 8" key="1">
    <citation type="submission" date="2017-02" db="EMBL/GenBank/DDBJ databases">
        <authorList>
            <person name="Peterson S.W."/>
        </authorList>
    </citation>
    <scope>NUCLEOTIDE SEQUENCE [LARGE SCALE GENOMIC DNA]</scope>
    <source>
        <strain evidence="7 8">CIP104813</strain>
    </source>
</reference>
<dbReference type="Pfam" id="PF01547">
    <property type="entry name" value="SBP_bac_1"/>
    <property type="match status" value="1"/>
</dbReference>
<keyword evidence="2 6" id="KW-0732">Signal</keyword>
<evidence type="ECO:0000256" key="6">
    <source>
        <dbReference type="SAM" id="SignalP"/>
    </source>
</evidence>
<keyword evidence="3" id="KW-0472">Membrane</keyword>
<dbReference type="InterPro" id="IPR050490">
    <property type="entry name" value="Bact_solute-bd_prot1"/>
</dbReference>
<dbReference type="PANTHER" id="PTHR43649:SF33">
    <property type="entry name" value="POLYGALACTURONAN_RHAMNOGALACTURONAN-BINDING PROTEIN YTCQ"/>
    <property type="match status" value="1"/>
</dbReference>
<keyword evidence="8" id="KW-1185">Reference proteome</keyword>
<evidence type="ECO:0000313" key="7">
    <source>
        <dbReference type="EMBL" id="SLM89935.1"/>
    </source>
</evidence>
<dbReference type="PROSITE" id="PS51257">
    <property type="entry name" value="PROKAR_LIPOPROTEIN"/>
    <property type="match status" value="1"/>
</dbReference>
<dbReference type="PROSITE" id="PS51318">
    <property type="entry name" value="TAT"/>
    <property type="match status" value="1"/>
</dbReference>
<accession>A0A1X6WWG6</accession>
<evidence type="ECO:0000256" key="4">
    <source>
        <dbReference type="ARBA" id="ARBA00023139"/>
    </source>
</evidence>
<evidence type="ECO:0000256" key="2">
    <source>
        <dbReference type="ARBA" id="ARBA00022729"/>
    </source>
</evidence>
<feature type="chain" id="PRO_5038989253" evidence="6">
    <location>
        <begin position="23"/>
        <end position="450"/>
    </location>
</feature>
<sequence length="450" mass="47315">MPQNRRPHGPTRRALIAGGAAAAVAAGAAACTATGASTVNSGPTIPPAEGKVQLTYWAWLKDLQKVCDVFNASQDRIQVDANWIPSGDSGGYAKILSAVAAGGGPDIAQVELRQIPEAALSGSLIDLSRYGAAEHEGLFDPSAWSQVKVQDQIWGIPQDTGPSAFFYNREVLEGELGQTPPATWDEFKELAGVGTEAGKKILSLDPSDGSVMNMWAMQKGANWYQPQDGGWIVSMADDASLQVAEYWDGMIAEGLVGTSFAPFSAPWMAACGSGDVFGYVGGSWADALIEGVPGGSGKWAVAPMPRWDDGYASGMLGGSSAAVMANSKHPAEALEFLIWMCTDPAGIDAMIENSGIGWSPAKDYIGAVREKPSEFSSGQNYNTEVIAAMAAGQNLDWVWSPVTQRANAALGDGMNAAVTGTKKLVDVLPEVQDKVVEIMRKIGLDVEVAR</sequence>
<keyword evidence="5 7" id="KW-0449">Lipoprotein</keyword>
<evidence type="ECO:0000313" key="8">
    <source>
        <dbReference type="Proteomes" id="UP000195981"/>
    </source>
</evidence>
<dbReference type="PANTHER" id="PTHR43649">
    <property type="entry name" value="ARABINOSE-BINDING PROTEIN-RELATED"/>
    <property type="match status" value="1"/>
</dbReference>
<dbReference type="InterPro" id="IPR006059">
    <property type="entry name" value="SBP"/>
</dbReference>
<proteinExistence type="predicted"/>
<keyword evidence="4" id="KW-0564">Palmitate</keyword>
<dbReference type="Proteomes" id="UP000195981">
    <property type="component" value="Unassembled WGS sequence"/>
</dbReference>
<feature type="signal peptide" evidence="6">
    <location>
        <begin position="1"/>
        <end position="22"/>
    </location>
</feature>
<name>A0A1X6WWG6_9MICO</name>
<dbReference type="OrthoDB" id="2515046at2"/>
<gene>
    <name evidence="7" type="ORF">FM110_04335</name>
</gene>
<evidence type="ECO:0000256" key="3">
    <source>
        <dbReference type="ARBA" id="ARBA00023136"/>
    </source>
</evidence>
<dbReference type="InterPro" id="IPR006311">
    <property type="entry name" value="TAT_signal"/>
</dbReference>
<protein>
    <submittedName>
        <fullName evidence="7">Putative solute-binding lipoprotein</fullName>
    </submittedName>
</protein>
<dbReference type="AlphaFoldDB" id="A0A1X6WWG6"/>
<dbReference type="EMBL" id="FWFG01000040">
    <property type="protein sequence ID" value="SLM89935.1"/>
    <property type="molecule type" value="Genomic_DNA"/>
</dbReference>
<evidence type="ECO:0000256" key="5">
    <source>
        <dbReference type="ARBA" id="ARBA00023288"/>
    </source>
</evidence>
<evidence type="ECO:0000256" key="1">
    <source>
        <dbReference type="ARBA" id="ARBA00022475"/>
    </source>
</evidence>
<organism evidence="7 8">
    <name type="scientific">Brachybacterium nesterenkovii</name>
    <dbReference type="NCBI Taxonomy" id="47847"/>
    <lineage>
        <taxon>Bacteria</taxon>
        <taxon>Bacillati</taxon>
        <taxon>Actinomycetota</taxon>
        <taxon>Actinomycetes</taxon>
        <taxon>Micrococcales</taxon>
        <taxon>Dermabacteraceae</taxon>
        <taxon>Brachybacterium</taxon>
    </lineage>
</organism>
<keyword evidence="1" id="KW-1003">Cell membrane</keyword>